<feature type="binding site" evidence="3">
    <location>
        <begin position="197"/>
        <end position="199"/>
    </location>
    <ligand>
        <name>NAD(+)</name>
        <dbReference type="ChEBI" id="CHEBI:57540"/>
    </ligand>
</feature>
<evidence type="ECO:0000256" key="3">
    <source>
        <dbReference type="HAMAP-Rule" id="MF_01121"/>
    </source>
</evidence>
<dbReference type="InterPro" id="IPR050134">
    <property type="entry name" value="NAD-dep_sirtuin_deacylases"/>
</dbReference>
<protein>
    <recommendedName>
        <fullName evidence="3">NAD-dependent protein deacylase</fullName>
        <ecNumber evidence="3">2.3.1.286</ecNumber>
    </recommendedName>
    <alternativeName>
        <fullName evidence="3">Regulatory protein SIR2 homolog</fullName>
    </alternativeName>
</protein>
<dbReference type="InterPro" id="IPR029035">
    <property type="entry name" value="DHS-like_NAD/FAD-binding_dom"/>
</dbReference>
<comment type="similarity">
    <text evidence="3">Belongs to the sirtuin family. Class III subfamily.</text>
</comment>
<dbReference type="GO" id="GO:0036055">
    <property type="term" value="F:protein-succinyllysine desuccinylase activity"/>
    <property type="evidence" value="ECO:0007669"/>
    <property type="project" value="UniProtKB-UniRule"/>
</dbReference>
<feature type="binding site" evidence="3">
    <location>
        <position position="241"/>
    </location>
    <ligand>
        <name>NAD(+)</name>
        <dbReference type="ChEBI" id="CHEBI:57540"/>
    </ligand>
</feature>
<dbReference type="GO" id="GO:0070403">
    <property type="term" value="F:NAD+ binding"/>
    <property type="evidence" value="ECO:0007669"/>
    <property type="project" value="UniProtKB-UniRule"/>
</dbReference>
<dbReference type="InterPro" id="IPR026590">
    <property type="entry name" value="Ssirtuin_cat_dom"/>
</dbReference>
<keyword evidence="2 3" id="KW-0520">NAD</keyword>
<dbReference type="NCBIfam" id="NF001753">
    <property type="entry name" value="PRK00481.1-3"/>
    <property type="match status" value="1"/>
</dbReference>
<dbReference type="PANTHER" id="PTHR11085:SF4">
    <property type="entry name" value="NAD-DEPENDENT PROTEIN DEACYLASE"/>
    <property type="match status" value="1"/>
</dbReference>
<keyword evidence="3 4" id="KW-0862">Zinc</keyword>
<dbReference type="CDD" id="cd01412">
    <property type="entry name" value="SIRT5_Af1_CobB"/>
    <property type="match status" value="1"/>
</dbReference>
<evidence type="ECO:0000256" key="2">
    <source>
        <dbReference type="ARBA" id="ARBA00023027"/>
    </source>
</evidence>
<feature type="binding site" evidence="3">
    <location>
        <begin position="103"/>
        <end position="106"/>
    </location>
    <ligand>
        <name>NAD(+)</name>
        <dbReference type="ChEBI" id="CHEBI:57540"/>
    </ligand>
</feature>
<organism evidence="6 7">
    <name type="scientific">Williamsia limnetica</name>
    <dbReference type="NCBI Taxonomy" id="882452"/>
    <lineage>
        <taxon>Bacteria</taxon>
        <taxon>Bacillati</taxon>
        <taxon>Actinomycetota</taxon>
        <taxon>Actinomycetes</taxon>
        <taxon>Mycobacteriales</taxon>
        <taxon>Nocardiaceae</taxon>
        <taxon>Williamsia</taxon>
    </lineage>
</organism>
<dbReference type="Gene3D" id="3.30.1600.10">
    <property type="entry name" value="SIR2/SIRT2 'Small Domain"/>
    <property type="match status" value="1"/>
</dbReference>
<dbReference type="PANTHER" id="PTHR11085">
    <property type="entry name" value="NAD-DEPENDENT PROTEIN DEACYLASE SIRTUIN-5, MITOCHONDRIAL-RELATED"/>
    <property type="match status" value="1"/>
</dbReference>
<feature type="binding site" evidence="3">
    <location>
        <position position="73"/>
    </location>
    <ligand>
        <name>substrate</name>
    </ligand>
</feature>
<evidence type="ECO:0000313" key="6">
    <source>
        <dbReference type="EMBL" id="PYE13946.1"/>
    </source>
</evidence>
<keyword evidence="1" id="KW-0808">Transferase</keyword>
<dbReference type="EMBL" id="QJSP01000014">
    <property type="protein sequence ID" value="PYE13946.1"/>
    <property type="molecule type" value="Genomic_DNA"/>
</dbReference>
<comment type="caution">
    <text evidence="3">Lacks conserved residue(s) required for the propagation of feature annotation.</text>
</comment>
<feature type="domain" description="Deacetylase sirtuin-type" evidence="5">
    <location>
        <begin position="1"/>
        <end position="255"/>
    </location>
</feature>
<feature type="binding site" evidence="3 4">
    <location>
        <position position="129"/>
    </location>
    <ligand>
        <name>Zn(2+)</name>
        <dbReference type="ChEBI" id="CHEBI:29105"/>
    </ligand>
</feature>
<accession>A0A318RJH9</accession>
<dbReference type="GO" id="GO:0036054">
    <property type="term" value="F:protein-malonyllysine demalonylase activity"/>
    <property type="evidence" value="ECO:0007669"/>
    <property type="project" value="InterPro"/>
</dbReference>
<evidence type="ECO:0000256" key="1">
    <source>
        <dbReference type="ARBA" id="ARBA00022679"/>
    </source>
</evidence>
<dbReference type="RefSeq" id="WP_110471601.1">
    <property type="nucleotide sequence ID" value="NZ_QJSP01000014.1"/>
</dbReference>
<dbReference type="GO" id="GO:0017136">
    <property type="term" value="F:histone deacetylase activity, NAD-dependent"/>
    <property type="evidence" value="ECO:0007669"/>
    <property type="project" value="TreeGrafter"/>
</dbReference>
<dbReference type="OrthoDB" id="9800582at2"/>
<dbReference type="InterPro" id="IPR026591">
    <property type="entry name" value="Sirtuin_cat_small_dom_sf"/>
</dbReference>
<dbReference type="SUPFAM" id="SSF52467">
    <property type="entry name" value="DHS-like NAD/FAD-binding domain"/>
    <property type="match status" value="1"/>
</dbReference>
<evidence type="ECO:0000256" key="4">
    <source>
        <dbReference type="PROSITE-ProRule" id="PRU00236"/>
    </source>
</evidence>
<proteinExistence type="inferred from homology"/>
<comment type="function">
    <text evidence="3">NAD-dependent lysine deacetylase and desuccinylase that specifically removes acetyl and succinyl groups on target proteins. Modulates the activities of several proteins which are inactive in their acylated form.</text>
</comment>
<feature type="binding site" evidence="3">
    <location>
        <begin position="223"/>
        <end position="225"/>
    </location>
    <ligand>
        <name>NAD(+)</name>
        <dbReference type="ChEBI" id="CHEBI:57540"/>
    </ligand>
</feature>
<feature type="binding site" evidence="3 4">
    <location>
        <position position="132"/>
    </location>
    <ligand>
        <name>Zn(2+)</name>
        <dbReference type="ChEBI" id="CHEBI:29105"/>
    </ligand>
</feature>
<comment type="caution">
    <text evidence="6">The sequence shown here is derived from an EMBL/GenBank/DDBJ whole genome shotgun (WGS) entry which is preliminary data.</text>
</comment>
<dbReference type="Gene3D" id="3.40.50.1220">
    <property type="entry name" value="TPP-binding domain"/>
    <property type="match status" value="1"/>
</dbReference>
<keyword evidence="3 4" id="KW-0479">Metal-binding</keyword>
<dbReference type="Proteomes" id="UP000247591">
    <property type="component" value="Unassembled WGS sequence"/>
</dbReference>
<dbReference type="Pfam" id="PF02146">
    <property type="entry name" value="SIR2"/>
    <property type="match status" value="1"/>
</dbReference>
<comment type="cofactor">
    <cofactor evidence="3">
        <name>Zn(2+)</name>
        <dbReference type="ChEBI" id="CHEBI:29105"/>
    </cofactor>
    <text evidence="3">Binds 1 zinc ion per subunit.</text>
</comment>
<sequence length="257" mass="27265">MGGADLDPAIAALVDGADWVTVCTGAGMSAESNVPTFRDAETGLWERFDPTELATPGAWSDDPALVWAWYQWRARLVRGAEPNAGHRALAQWAERRTLMVVTQNVDDLHERAGSAVTAHLHGSLFAPRCSHCDTPYSGTDANPDTATETLRVEPPACPRCLSPVRPGVVWFGEPLPQDAWERAADAAAGCDLLIVVGTSGLVYPAAALPERALAAGTPVIEINPDPTPLSSSVTHFMQTTAGRGLPALLDHVQATDN</sequence>
<evidence type="ECO:0000259" key="5">
    <source>
        <dbReference type="PROSITE" id="PS50305"/>
    </source>
</evidence>
<feature type="binding site" evidence="3 4">
    <location>
        <position position="160"/>
    </location>
    <ligand>
        <name>Zn(2+)</name>
        <dbReference type="ChEBI" id="CHEBI:29105"/>
    </ligand>
</feature>
<feature type="active site" description="Proton acceptor" evidence="3 4">
    <location>
        <position position="121"/>
    </location>
</feature>
<comment type="catalytic activity">
    <reaction evidence="3">
        <text>N(6)-succinyl-L-lysyl-[protein] + NAD(+) + H2O = 2''-O-succinyl-ADP-D-ribose + nicotinamide + L-lysyl-[protein]</text>
        <dbReference type="Rhea" id="RHEA:47668"/>
        <dbReference type="Rhea" id="RHEA-COMP:9752"/>
        <dbReference type="Rhea" id="RHEA-COMP:11877"/>
        <dbReference type="ChEBI" id="CHEBI:15377"/>
        <dbReference type="ChEBI" id="CHEBI:17154"/>
        <dbReference type="ChEBI" id="CHEBI:29969"/>
        <dbReference type="ChEBI" id="CHEBI:57540"/>
        <dbReference type="ChEBI" id="CHEBI:87830"/>
        <dbReference type="ChEBI" id="CHEBI:87832"/>
    </reaction>
</comment>
<comment type="catalytic activity">
    <reaction evidence="3">
        <text>N(6)-acetyl-L-lysyl-[protein] + NAD(+) + H2O = 2''-O-acetyl-ADP-D-ribose + nicotinamide + L-lysyl-[protein]</text>
        <dbReference type="Rhea" id="RHEA:43636"/>
        <dbReference type="Rhea" id="RHEA-COMP:9752"/>
        <dbReference type="Rhea" id="RHEA-COMP:10731"/>
        <dbReference type="ChEBI" id="CHEBI:15377"/>
        <dbReference type="ChEBI" id="CHEBI:17154"/>
        <dbReference type="ChEBI" id="CHEBI:29969"/>
        <dbReference type="ChEBI" id="CHEBI:57540"/>
        <dbReference type="ChEBI" id="CHEBI:61930"/>
        <dbReference type="ChEBI" id="CHEBI:83767"/>
        <dbReference type="EC" id="2.3.1.286"/>
    </reaction>
</comment>
<dbReference type="InterPro" id="IPR003000">
    <property type="entry name" value="Sirtuin"/>
</dbReference>
<dbReference type="HAMAP" id="MF_01121">
    <property type="entry name" value="Sirtuin_ClassIII"/>
    <property type="match status" value="1"/>
</dbReference>
<dbReference type="PROSITE" id="PS50305">
    <property type="entry name" value="SIRTUIN"/>
    <property type="match status" value="1"/>
</dbReference>
<reference evidence="6 7" key="1">
    <citation type="submission" date="2018-06" db="EMBL/GenBank/DDBJ databases">
        <title>Genomic Encyclopedia of Type Strains, Phase IV (KMG-IV): sequencing the most valuable type-strain genomes for metagenomic binning, comparative biology and taxonomic classification.</title>
        <authorList>
            <person name="Goeker M."/>
        </authorList>
    </citation>
    <scope>NUCLEOTIDE SEQUENCE [LARGE SCALE GENOMIC DNA]</scope>
    <source>
        <strain evidence="6 7">DSM 45521</strain>
    </source>
</reference>
<name>A0A318RJH9_WILLI</name>
<comment type="domain">
    <text evidence="3">2 residues (Tyr-70 and Arg-73) present in a large hydrophobic pocket are probably involved in substrate specificity. They are important for desuccinylation activity, but dispensable for deacetylation activity.</text>
</comment>
<dbReference type="GO" id="GO:0005737">
    <property type="term" value="C:cytoplasm"/>
    <property type="evidence" value="ECO:0007669"/>
    <property type="project" value="UniProtKB-SubCell"/>
</dbReference>
<feature type="binding site" evidence="3">
    <location>
        <position position="70"/>
    </location>
    <ligand>
        <name>substrate</name>
    </ligand>
</feature>
<keyword evidence="7" id="KW-1185">Reference proteome</keyword>
<keyword evidence="3" id="KW-0963">Cytoplasm</keyword>
<dbReference type="GO" id="GO:0008270">
    <property type="term" value="F:zinc ion binding"/>
    <property type="evidence" value="ECO:0007669"/>
    <property type="project" value="UniProtKB-UniRule"/>
</dbReference>
<dbReference type="InterPro" id="IPR027546">
    <property type="entry name" value="Sirtuin_class_III"/>
</dbReference>
<gene>
    <name evidence="3" type="primary">cobB</name>
    <name evidence="6" type="ORF">DFR67_11440</name>
</gene>
<comment type="subcellular location">
    <subcellularLocation>
        <location evidence="3">Cytoplasm</location>
    </subcellularLocation>
</comment>
<feature type="binding site" evidence="3 4">
    <location>
        <position position="157"/>
    </location>
    <ligand>
        <name>Zn(2+)</name>
        <dbReference type="ChEBI" id="CHEBI:29105"/>
    </ligand>
</feature>
<evidence type="ECO:0000313" key="7">
    <source>
        <dbReference type="Proteomes" id="UP000247591"/>
    </source>
</evidence>
<dbReference type="AlphaFoldDB" id="A0A318RJH9"/>
<dbReference type="EC" id="2.3.1.286" evidence="3"/>